<accession>A0A3P6UQF6</accession>
<name>A0A3P6UQF6_CYLGO</name>
<dbReference type="GO" id="GO:0005886">
    <property type="term" value="C:plasma membrane"/>
    <property type="evidence" value="ECO:0007669"/>
    <property type="project" value="TreeGrafter"/>
</dbReference>
<keyword evidence="8" id="KW-0967">Endosome</keyword>
<evidence type="ECO:0000256" key="1">
    <source>
        <dbReference type="ARBA" id="ARBA00004477"/>
    </source>
</evidence>
<comment type="subcellular location">
    <subcellularLocation>
        <location evidence="1">Endoplasmic reticulum membrane</location>
        <topology evidence="1">Multi-pass membrane protein</topology>
    </subcellularLocation>
    <subcellularLocation>
        <location evidence="8">Golgi apparatus membrane</location>
        <topology evidence="8">Multi-pass membrane protein</topology>
    </subcellularLocation>
    <subcellularLocation>
        <location evidence="8">Early endosome membrane</location>
        <topology evidence="8">Multi-pass membrane protein</topology>
    </subcellularLocation>
</comment>
<keyword evidence="8" id="KW-0333">Golgi apparatus</keyword>
<evidence type="ECO:0000256" key="3">
    <source>
        <dbReference type="ARBA" id="ARBA00011276"/>
    </source>
</evidence>
<dbReference type="EMBL" id="UYRV01027154">
    <property type="protein sequence ID" value="VDK80514.1"/>
    <property type="molecule type" value="Genomic_DNA"/>
</dbReference>
<keyword evidence="7 8" id="KW-0472">Membrane</keyword>
<keyword evidence="8" id="KW-0813">Transport</keyword>
<dbReference type="GO" id="GO:0072546">
    <property type="term" value="C:EMC complex"/>
    <property type="evidence" value="ECO:0007669"/>
    <property type="project" value="UniProtKB-UniRule"/>
</dbReference>
<dbReference type="GO" id="GO:0000139">
    <property type="term" value="C:Golgi membrane"/>
    <property type="evidence" value="ECO:0007669"/>
    <property type="project" value="UniProtKB-SubCell"/>
</dbReference>
<dbReference type="GO" id="GO:0022890">
    <property type="term" value="F:inorganic cation transmembrane transporter activity"/>
    <property type="evidence" value="ECO:0007669"/>
    <property type="project" value="TreeGrafter"/>
</dbReference>
<dbReference type="Pfam" id="PF10270">
    <property type="entry name" value="MMgT"/>
    <property type="match status" value="1"/>
</dbReference>
<sequence length="116" mass="12713">MVLSVGRGCGHVIYGRRLRRLKDSHFVAMSKTLYNVITLASLASLLHCAYSAAQHRSYLRLTEQPFISLPADVLAQTIISLIALIYGATHVAGAFQHIKSDPVSVICTLRICFGDI</sequence>
<evidence type="ECO:0000256" key="7">
    <source>
        <dbReference type="ARBA" id="ARBA00023136"/>
    </source>
</evidence>
<evidence type="ECO:0000313" key="9">
    <source>
        <dbReference type="EMBL" id="VDK80514.1"/>
    </source>
</evidence>
<protein>
    <recommendedName>
        <fullName evidence="8">Membrane magnesium transporter</fullName>
    </recommendedName>
</protein>
<evidence type="ECO:0000256" key="8">
    <source>
        <dbReference type="RuleBase" id="RU367002"/>
    </source>
</evidence>
<dbReference type="GO" id="GO:0031901">
    <property type="term" value="C:early endosome membrane"/>
    <property type="evidence" value="ECO:0007669"/>
    <property type="project" value="UniProtKB-SubCell"/>
</dbReference>
<comment type="subunit">
    <text evidence="3">Component of the ER membrane protein complex (EMC).</text>
</comment>
<gene>
    <name evidence="9" type="ORF">CGOC_LOCUS7716</name>
</gene>
<organism evidence="9 10">
    <name type="scientific">Cylicostephanus goldi</name>
    <name type="common">Nematode worm</name>
    <dbReference type="NCBI Taxonomy" id="71465"/>
    <lineage>
        <taxon>Eukaryota</taxon>
        <taxon>Metazoa</taxon>
        <taxon>Ecdysozoa</taxon>
        <taxon>Nematoda</taxon>
        <taxon>Chromadorea</taxon>
        <taxon>Rhabditida</taxon>
        <taxon>Rhabditina</taxon>
        <taxon>Rhabditomorpha</taxon>
        <taxon>Strongyloidea</taxon>
        <taxon>Strongylidae</taxon>
        <taxon>Cylicostephanus</taxon>
    </lineage>
</organism>
<dbReference type="Proteomes" id="UP000271889">
    <property type="component" value="Unassembled WGS sequence"/>
</dbReference>
<comment type="similarity">
    <text evidence="2 8">Belongs to the membrane magnesium transporter (TC 1.A.67) family.</text>
</comment>
<keyword evidence="4 8" id="KW-0812">Transmembrane</keyword>
<feature type="transmembrane region" description="Helical" evidence="8">
    <location>
        <begin position="73"/>
        <end position="95"/>
    </location>
</feature>
<dbReference type="PANTHER" id="PTHR21181:SF7">
    <property type="entry name" value="ER MEMBRANE PROTEIN COMPLEX SUBUNIT 5"/>
    <property type="match status" value="1"/>
</dbReference>
<reference evidence="9 10" key="1">
    <citation type="submission" date="2018-11" db="EMBL/GenBank/DDBJ databases">
        <authorList>
            <consortium name="Pathogen Informatics"/>
        </authorList>
    </citation>
    <scope>NUCLEOTIDE SEQUENCE [LARGE SCALE GENOMIC DNA]</scope>
</reference>
<feature type="transmembrane region" description="Helical" evidence="8">
    <location>
        <begin position="32"/>
        <end position="53"/>
    </location>
</feature>
<keyword evidence="10" id="KW-1185">Reference proteome</keyword>
<evidence type="ECO:0000256" key="2">
    <source>
        <dbReference type="ARBA" id="ARBA00006109"/>
    </source>
</evidence>
<evidence type="ECO:0000256" key="4">
    <source>
        <dbReference type="ARBA" id="ARBA00022692"/>
    </source>
</evidence>
<comment type="function">
    <text evidence="8">Part of the endoplasmic reticulum membrane protein complex (EMC) that enables the energy-independent insertion into endoplasmic reticulum membranes of newly synthesized membrane proteins. May be involved in Mg(2+) transport.</text>
</comment>
<dbReference type="InterPro" id="IPR018937">
    <property type="entry name" value="MMgT"/>
</dbReference>
<evidence type="ECO:0000256" key="6">
    <source>
        <dbReference type="ARBA" id="ARBA00022989"/>
    </source>
</evidence>
<keyword evidence="5 8" id="KW-0256">Endoplasmic reticulum</keyword>
<keyword evidence="6 8" id="KW-1133">Transmembrane helix</keyword>
<keyword evidence="8" id="KW-0460">Magnesium</keyword>
<dbReference type="AlphaFoldDB" id="A0A3P6UQF6"/>
<dbReference type="PANTHER" id="PTHR21181">
    <property type="match status" value="1"/>
</dbReference>
<evidence type="ECO:0000256" key="5">
    <source>
        <dbReference type="ARBA" id="ARBA00022824"/>
    </source>
</evidence>
<proteinExistence type="inferred from homology"/>
<evidence type="ECO:0000313" key="10">
    <source>
        <dbReference type="Proteomes" id="UP000271889"/>
    </source>
</evidence>
<dbReference type="OrthoDB" id="44756at2759"/>